<feature type="chain" id="PRO_5045073936" evidence="1">
    <location>
        <begin position="21"/>
        <end position="93"/>
    </location>
</feature>
<dbReference type="Proteomes" id="UP001485459">
    <property type="component" value="Chromosome"/>
</dbReference>
<keyword evidence="1" id="KW-0732">Signal</keyword>
<gene>
    <name evidence="2" type="ORF">WJU16_18350</name>
</gene>
<name>A0ABZ2YKS6_9BACT</name>
<sequence length="93" mass="10001">MNKLFILIIFLLGASATTRAQDARKAGEGQSIRHRIFSDYDQAIGRVRAGQVSAPKPIEATLSSPQALKQHIFPGSNGGGGFPAIQLARVRRT</sequence>
<dbReference type="RefSeq" id="WP_341834904.1">
    <property type="nucleotide sequence ID" value="NZ_CP149822.1"/>
</dbReference>
<evidence type="ECO:0000313" key="2">
    <source>
        <dbReference type="EMBL" id="WZN39942.1"/>
    </source>
</evidence>
<protein>
    <submittedName>
        <fullName evidence="2">Uncharacterized protein</fullName>
    </submittedName>
</protein>
<feature type="signal peptide" evidence="1">
    <location>
        <begin position="1"/>
        <end position="20"/>
    </location>
</feature>
<reference evidence="3" key="1">
    <citation type="submission" date="2024-03" db="EMBL/GenBank/DDBJ databases">
        <title>Chitinophaga horti sp. nov., isolated from garden soil.</title>
        <authorList>
            <person name="Lee D.S."/>
            <person name="Han D.M."/>
            <person name="Baek J.H."/>
            <person name="Choi D.G."/>
            <person name="Jeon J.H."/>
            <person name="Jeon C.O."/>
        </authorList>
    </citation>
    <scope>NUCLEOTIDE SEQUENCE [LARGE SCALE GENOMIC DNA]</scope>
    <source>
        <strain evidence="3">GPA1</strain>
    </source>
</reference>
<accession>A0ABZ2YKS6</accession>
<proteinExistence type="predicted"/>
<evidence type="ECO:0000256" key="1">
    <source>
        <dbReference type="SAM" id="SignalP"/>
    </source>
</evidence>
<dbReference type="EMBL" id="CP149822">
    <property type="protein sequence ID" value="WZN39942.1"/>
    <property type="molecule type" value="Genomic_DNA"/>
</dbReference>
<evidence type="ECO:0000313" key="3">
    <source>
        <dbReference type="Proteomes" id="UP001485459"/>
    </source>
</evidence>
<organism evidence="2 3">
    <name type="scientific">Chitinophaga pollutisoli</name>
    <dbReference type="NCBI Taxonomy" id="3133966"/>
    <lineage>
        <taxon>Bacteria</taxon>
        <taxon>Pseudomonadati</taxon>
        <taxon>Bacteroidota</taxon>
        <taxon>Chitinophagia</taxon>
        <taxon>Chitinophagales</taxon>
        <taxon>Chitinophagaceae</taxon>
        <taxon>Chitinophaga</taxon>
    </lineage>
</organism>
<keyword evidence="3" id="KW-1185">Reference proteome</keyword>